<dbReference type="WBParaSite" id="GPUH_0001557401-mRNA-1">
    <property type="protein sequence ID" value="GPUH_0001557401-mRNA-1"/>
    <property type="gene ID" value="GPUH_0001557401"/>
</dbReference>
<accession>A0A183E3L2</accession>
<reference evidence="5" key="1">
    <citation type="submission" date="2016-06" db="UniProtKB">
        <authorList>
            <consortium name="WormBaseParasite"/>
        </authorList>
    </citation>
    <scope>IDENTIFICATION</scope>
</reference>
<evidence type="ECO:0000313" key="4">
    <source>
        <dbReference type="Proteomes" id="UP000271098"/>
    </source>
</evidence>
<keyword evidence="2" id="KW-0472">Membrane</keyword>
<evidence type="ECO:0000256" key="1">
    <source>
        <dbReference type="SAM" id="MobiDB-lite"/>
    </source>
</evidence>
<feature type="region of interest" description="Disordered" evidence="1">
    <location>
        <begin position="95"/>
        <end position="137"/>
    </location>
</feature>
<feature type="compositionally biased region" description="Pro residues" evidence="1">
    <location>
        <begin position="123"/>
        <end position="137"/>
    </location>
</feature>
<dbReference type="AlphaFoldDB" id="A0A183E3L2"/>
<name>A0A183E3L2_9BILA</name>
<organism evidence="5">
    <name type="scientific">Gongylonema pulchrum</name>
    <dbReference type="NCBI Taxonomy" id="637853"/>
    <lineage>
        <taxon>Eukaryota</taxon>
        <taxon>Metazoa</taxon>
        <taxon>Ecdysozoa</taxon>
        <taxon>Nematoda</taxon>
        <taxon>Chromadorea</taxon>
        <taxon>Rhabditida</taxon>
        <taxon>Spirurina</taxon>
        <taxon>Spiruromorpha</taxon>
        <taxon>Spiruroidea</taxon>
        <taxon>Gongylonematidae</taxon>
        <taxon>Gongylonema</taxon>
    </lineage>
</organism>
<dbReference type="EMBL" id="UYRT01082605">
    <property type="protein sequence ID" value="VDN26219.1"/>
    <property type="molecule type" value="Genomic_DNA"/>
</dbReference>
<gene>
    <name evidence="3" type="ORF">GPUH_LOCUS15553</name>
</gene>
<sequence>MDYAIMNSIYDEKVGGEEGGLGTESRIPLGDLISDWNVTFRRSGGIGEKLDEKDRFIVSNELFVSAIGIFVLAIVCAIYHLFEIHITRKYQNTLDTPPEFIPVRNQEPPRPAGPKLSLDQPHCGPPPPPPPYNPLYR</sequence>
<dbReference type="OrthoDB" id="5809348at2759"/>
<reference evidence="3 4" key="2">
    <citation type="submission" date="2018-11" db="EMBL/GenBank/DDBJ databases">
        <authorList>
            <consortium name="Pathogen Informatics"/>
        </authorList>
    </citation>
    <scope>NUCLEOTIDE SEQUENCE [LARGE SCALE GENOMIC DNA]</scope>
</reference>
<evidence type="ECO:0000256" key="2">
    <source>
        <dbReference type="SAM" id="Phobius"/>
    </source>
</evidence>
<evidence type="ECO:0000313" key="5">
    <source>
        <dbReference type="WBParaSite" id="GPUH_0001557401-mRNA-1"/>
    </source>
</evidence>
<keyword evidence="2" id="KW-0812">Transmembrane</keyword>
<dbReference type="Proteomes" id="UP000271098">
    <property type="component" value="Unassembled WGS sequence"/>
</dbReference>
<proteinExistence type="predicted"/>
<feature type="transmembrane region" description="Helical" evidence="2">
    <location>
        <begin position="62"/>
        <end position="82"/>
    </location>
</feature>
<protein>
    <submittedName>
        <fullName evidence="5">Transmembrane protein</fullName>
    </submittedName>
</protein>
<evidence type="ECO:0000313" key="3">
    <source>
        <dbReference type="EMBL" id="VDN26219.1"/>
    </source>
</evidence>
<keyword evidence="2" id="KW-1133">Transmembrane helix</keyword>
<keyword evidence="4" id="KW-1185">Reference proteome</keyword>